<evidence type="ECO:0000313" key="2">
    <source>
        <dbReference type="Proteomes" id="UP001206983"/>
    </source>
</evidence>
<dbReference type="EMBL" id="JTEO01000005">
    <property type="protein sequence ID" value="MCQ6963425.1"/>
    <property type="molecule type" value="Genomic_DNA"/>
</dbReference>
<name>A0AAE3KXX5_9EURY</name>
<dbReference type="AlphaFoldDB" id="A0AAE3KXX5"/>
<dbReference type="RefSeq" id="WP_256623299.1">
    <property type="nucleotide sequence ID" value="NZ_JTEO01000005.1"/>
</dbReference>
<dbReference type="Proteomes" id="UP001206983">
    <property type="component" value="Unassembled WGS sequence"/>
</dbReference>
<organism evidence="1 2">
    <name type="scientific">Methanolobus chelungpuianus</name>
    <dbReference type="NCBI Taxonomy" id="502115"/>
    <lineage>
        <taxon>Archaea</taxon>
        <taxon>Methanobacteriati</taxon>
        <taxon>Methanobacteriota</taxon>
        <taxon>Stenosarchaea group</taxon>
        <taxon>Methanomicrobia</taxon>
        <taxon>Methanosarcinales</taxon>
        <taxon>Methanosarcinaceae</taxon>
        <taxon>Methanolobus</taxon>
    </lineage>
</organism>
<comment type="caution">
    <text evidence="1">The sequence shown here is derived from an EMBL/GenBank/DDBJ whole genome shotgun (WGS) entry which is preliminary data.</text>
</comment>
<sequence>MATEKENRIALKQKQLYEHRLKSICLVSSLSSEEIMDQYLPADRNSQWYNDNCIGNNEIPRSTVKGNLGGTPFFTSNGKIMRSESSVQGSLKLTYKK</sequence>
<reference evidence="1 2" key="1">
    <citation type="journal article" date="2011" name="Appl. Environ. Microbiol.">
        <title>Methanogenic archaea isolated from Taiwan's Chelungpu fault.</title>
        <authorList>
            <person name="Wu S.Y."/>
            <person name="Lai M.C."/>
        </authorList>
    </citation>
    <scope>NUCLEOTIDE SEQUENCE [LARGE SCALE GENOMIC DNA]</scope>
    <source>
        <strain evidence="1 2">St545Mb</strain>
    </source>
</reference>
<evidence type="ECO:0000313" key="1">
    <source>
        <dbReference type="EMBL" id="MCQ6963425.1"/>
    </source>
</evidence>
<keyword evidence="2" id="KW-1185">Reference proteome</keyword>
<gene>
    <name evidence="1" type="ORF">PV02_10010</name>
</gene>
<accession>A0AAE3KXX5</accession>
<protein>
    <submittedName>
        <fullName evidence="1">Uncharacterized protein</fullName>
    </submittedName>
</protein>
<proteinExistence type="predicted"/>